<feature type="domain" description="PatG C-terminal" evidence="2">
    <location>
        <begin position="179"/>
        <end position="302"/>
    </location>
</feature>
<sequence>MGGTGPIYAVGTIGFDFGTQARRDSIGEEMHLAQIRGNPDDPVQLRRLLRFRPRLVDKVIWVLKVDRIALYALEPERAHRGNWQVFVAGEVSQVLSTLARAVDGQAAPASSDSYVSRVSLAGWLTTRTARLISGQVLPVVEVAARRIDLWLENVIVDSAVSAFLEDPRLAQRTGVDVRDTADSVVRAVLNKTYAELRNGGHTPADRALNFLGTGLVHASRFFKEPLFAGWELDDVPASHELASESLNLYTLGRVVVSRSPVGSLYSDSWDVTLVFFDPRAPQRAKACYVFTVDVRDQLPVLRPHYHRFISSSRFAC</sequence>
<dbReference type="Pfam" id="PF18065">
    <property type="entry name" value="PatG_C"/>
    <property type="match status" value="1"/>
</dbReference>
<dbReference type="Proteomes" id="UP000094243">
    <property type="component" value="Unassembled WGS sequence"/>
</dbReference>
<protein>
    <submittedName>
        <fullName evidence="3">Uncharacterized protein</fullName>
    </submittedName>
</protein>
<dbReference type="AlphaFoldDB" id="A0A1E3RZD4"/>
<evidence type="ECO:0000259" key="2">
    <source>
        <dbReference type="Pfam" id="PF18065"/>
    </source>
</evidence>
<organism evidence="3 4">
    <name type="scientific">Mycolicibacterium holsaticum</name>
    <dbReference type="NCBI Taxonomy" id="152142"/>
    <lineage>
        <taxon>Bacteria</taxon>
        <taxon>Bacillati</taxon>
        <taxon>Actinomycetota</taxon>
        <taxon>Actinomycetes</taxon>
        <taxon>Mycobacteriales</taxon>
        <taxon>Mycobacteriaceae</taxon>
        <taxon>Mycolicibacterium</taxon>
    </lineage>
</organism>
<dbReference type="EMBL" id="MIGZ01000033">
    <property type="protein sequence ID" value="ODQ94717.1"/>
    <property type="molecule type" value="Genomic_DNA"/>
</dbReference>
<dbReference type="InterPro" id="IPR040483">
    <property type="entry name" value="PatG_dom"/>
</dbReference>
<accession>A0A1E3RZD4</accession>
<reference evidence="4" key="1">
    <citation type="submission" date="2016-09" db="EMBL/GenBank/DDBJ databases">
        <authorList>
            <person name="Greninger A.L."/>
            <person name="Jerome K.R."/>
            <person name="Mcnair B."/>
            <person name="Wallis C."/>
            <person name="Fang F."/>
        </authorList>
    </citation>
    <scope>NUCLEOTIDE SEQUENCE [LARGE SCALE GENOMIC DNA]</scope>
    <source>
        <strain evidence="4">M7</strain>
    </source>
</reference>
<evidence type="ECO:0000313" key="3">
    <source>
        <dbReference type="EMBL" id="ODQ94717.1"/>
    </source>
</evidence>
<keyword evidence="4" id="KW-1185">Reference proteome</keyword>
<name>A0A1E3RZD4_9MYCO</name>
<proteinExistence type="predicted"/>
<gene>
    <name evidence="3" type="ORF">BHQ17_07935</name>
</gene>
<comment type="caution">
    <text evidence="3">The sequence shown here is derived from an EMBL/GenBank/DDBJ whole genome shotgun (WGS) entry which is preliminary data.</text>
</comment>
<feature type="domain" description="PatG" evidence="1">
    <location>
        <begin position="7"/>
        <end position="122"/>
    </location>
</feature>
<dbReference type="Pfam" id="PF18047">
    <property type="entry name" value="PatG_D"/>
    <property type="match status" value="1"/>
</dbReference>
<evidence type="ECO:0000313" key="4">
    <source>
        <dbReference type="Proteomes" id="UP000094243"/>
    </source>
</evidence>
<dbReference type="InterPro" id="IPR040636">
    <property type="entry name" value="PatG_C"/>
</dbReference>
<evidence type="ECO:0000259" key="1">
    <source>
        <dbReference type="Pfam" id="PF18047"/>
    </source>
</evidence>